<organism evidence="1 2">
    <name type="scientific">Burkholderia phage BcepSauron</name>
    <dbReference type="NCBI Taxonomy" id="2530033"/>
    <lineage>
        <taxon>Viruses</taxon>
        <taxon>Duplodnaviria</taxon>
        <taxon>Heunggongvirae</taxon>
        <taxon>Uroviricota</taxon>
        <taxon>Caudoviricetes</taxon>
        <taxon>Sarumanvirus</taxon>
        <taxon>Sarumanvirus bcepsauron</taxon>
    </lineage>
</organism>
<reference evidence="1 2" key="1">
    <citation type="submission" date="2019-02" db="EMBL/GenBank/DDBJ databases">
        <title>Complete genome sequence of Burkholderia cenocepacia phage BcepSauron.</title>
        <authorList>
            <person name="Park K."/>
            <person name="Gonzalez C."/>
            <person name="Liu M."/>
            <person name="Gill J."/>
        </authorList>
    </citation>
    <scope>NUCLEOTIDE SEQUENCE [LARGE SCALE GENOMIC DNA]</scope>
</reference>
<keyword evidence="2" id="KW-1185">Reference proteome</keyword>
<name>A0A482MLU1_9CAUD</name>
<gene>
    <name evidence="1" type="ORF">BcepSauron_324</name>
</gene>
<proteinExistence type="predicted"/>
<dbReference type="EMBL" id="MK552141">
    <property type="protein sequence ID" value="QBQ74704.1"/>
    <property type="molecule type" value="Genomic_DNA"/>
</dbReference>
<protein>
    <submittedName>
        <fullName evidence="1">Uncharacterized protein</fullName>
    </submittedName>
</protein>
<sequence length="80" mass="9279">MSVQMMRVRQELEATVVAEYGPGAEDEEITMTRYELLLLMQVGVRRVAARDPDLSFLVREGLGLGRRVERSRVRDKWSRI</sequence>
<accession>A0A482MLU1</accession>
<evidence type="ECO:0000313" key="1">
    <source>
        <dbReference type="EMBL" id="QBQ74704.1"/>
    </source>
</evidence>
<dbReference type="Proteomes" id="UP000301424">
    <property type="component" value="Segment"/>
</dbReference>
<evidence type="ECO:0000313" key="2">
    <source>
        <dbReference type="Proteomes" id="UP000301424"/>
    </source>
</evidence>